<feature type="region of interest" description="Disordered" evidence="1">
    <location>
        <begin position="1"/>
        <end position="27"/>
    </location>
</feature>
<dbReference type="Proteomes" id="UP001595378">
    <property type="component" value="Unassembled WGS sequence"/>
</dbReference>
<dbReference type="RefSeq" id="WP_336918869.1">
    <property type="nucleotide sequence ID" value="NZ_JBANRN010000006.1"/>
</dbReference>
<proteinExistence type="predicted"/>
<evidence type="ECO:0000313" key="2">
    <source>
        <dbReference type="EMBL" id="MFC3101705.1"/>
    </source>
</evidence>
<reference evidence="3" key="1">
    <citation type="journal article" date="2019" name="Int. J. Syst. Evol. Microbiol.">
        <title>The Global Catalogue of Microorganisms (GCM) 10K type strain sequencing project: providing services to taxonomists for standard genome sequencing and annotation.</title>
        <authorList>
            <consortium name="The Broad Institute Genomics Platform"/>
            <consortium name="The Broad Institute Genome Sequencing Center for Infectious Disease"/>
            <person name="Wu L."/>
            <person name="Ma J."/>
        </authorList>
    </citation>
    <scope>NUCLEOTIDE SEQUENCE [LARGE SCALE GENOMIC DNA]</scope>
    <source>
        <strain evidence="3">KCTC 52606</strain>
    </source>
</reference>
<sequence>MRPRRGSWPSACAADRSVERKSRLRQPQALSEEHFHAAPDSVHWVLPLPASLSGGLPVARLRPC</sequence>
<evidence type="ECO:0000313" key="3">
    <source>
        <dbReference type="Proteomes" id="UP001595378"/>
    </source>
</evidence>
<organism evidence="2 3">
    <name type="scientific">Alteraurantiacibacter lauratis</name>
    <dbReference type="NCBI Taxonomy" id="2054627"/>
    <lineage>
        <taxon>Bacteria</taxon>
        <taxon>Pseudomonadati</taxon>
        <taxon>Pseudomonadota</taxon>
        <taxon>Alphaproteobacteria</taxon>
        <taxon>Sphingomonadales</taxon>
        <taxon>Erythrobacteraceae</taxon>
        <taxon>Alteraurantiacibacter</taxon>
    </lineage>
</organism>
<gene>
    <name evidence="2" type="ORF">ACFODK_12475</name>
</gene>
<keyword evidence="3" id="KW-1185">Reference proteome</keyword>
<accession>A0ABV7EGB9</accession>
<name>A0ABV7EGB9_9SPHN</name>
<protein>
    <submittedName>
        <fullName evidence="2">Uncharacterized protein</fullName>
    </submittedName>
</protein>
<dbReference type="EMBL" id="JBHRSU010000035">
    <property type="protein sequence ID" value="MFC3101705.1"/>
    <property type="molecule type" value="Genomic_DNA"/>
</dbReference>
<comment type="caution">
    <text evidence="2">The sequence shown here is derived from an EMBL/GenBank/DDBJ whole genome shotgun (WGS) entry which is preliminary data.</text>
</comment>
<evidence type="ECO:0000256" key="1">
    <source>
        <dbReference type="SAM" id="MobiDB-lite"/>
    </source>
</evidence>